<dbReference type="AlphaFoldDB" id="A0A2P4S945"/>
<proteinExistence type="predicted"/>
<name>A0A2P4S945_BAMTH</name>
<evidence type="ECO:0000259" key="3">
    <source>
        <dbReference type="PROSITE" id="PS51845"/>
    </source>
</evidence>
<dbReference type="GO" id="GO:0007165">
    <property type="term" value="P:signal transduction"/>
    <property type="evidence" value="ECO:0007669"/>
    <property type="project" value="InterPro"/>
</dbReference>
<gene>
    <name evidence="4" type="ORF">CIB84_015632</name>
</gene>
<dbReference type="SUPFAM" id="SSF109604">
    <property type="entry name" value="HD-domain/PDEase-like"/>
    <property type="match status" value="1"/>
</dbReference>
<keyword evidence="5" id="KW-1185">Reference proteome</keyword>
<dbReference type="GO" id="GO:0046872">
    <property type="term" value="F:metal ion binding"/>
    <property type="evidence" value="ECO:0007669"/>
    <property type="project" value="UniProtKB-KW"/>
</dbReference>
<dbReference type="InterPro" id="IPR036971">
    <property type="entry name" value="PDEase_catalytic_dom_sf"/>
</dbReference>
<evidence type="ECO:0000313" key="5">
    <source>
        <dbReference type="Proteomes" id="UP000237246"/>
    </source>
</evidence>
<feature type="non-terminal residue" evidence="4">
    <location>
        <position position="1"/>
    </location>
</feature>
<sequence>NVDKWSFDVFALNDASGDHALKFIFYELLTRYDLINRFKIPISALVSFVEALEVGYSKHKNPYHNLMHAADVTQTVHYLLFKTGVVVCKGVGILNT</sequence>
<dbReference type="EMBL" id="PPHD01080551">
    <property type="protein sequence ID" value="POI20620.1"/>
    <property type="molecule type" value="Genomic_DNA"/>
</dbReference>
<protein>
    <recommendedName>
        <fullName evidence="3">PDEase domain-containing protein</fullName>
    </recommendedName>
</protein>
<organism evidence="4 5">
    <name type="scientific">Bambusicola thoracicus</name>
    <name type="common">Chinese bamboo-partridge</name>
    <name type="synonym">Perdix thoracica</name>
    <dbReference type="NCBI Taxonomy" id="9083"/>
    <lineage>
        <taxon>Eukaryota</taxon>
        <taxon>Metazoa</taxon>
        <taxon>Chordata</taxon>
        <taxon>Craniata</taxon>
        <taxon>Vertebrata</taxon>
        <taxon>Euteleostomi</taxon>
        <taxon>Archelosauria</taxon>
        <taxon>Archosauria</taxon>
        <taxon>Dinosauria</taxon>
        <taxon>Saurischia</taxon>
        <taxon>Theropoda</taxon>
        <taxon>Coelurosauria</taxon>
        <taxon>Aves</taxon>
        <taxon>Neognathae</taxon>
        <taxon>Galloanserae</taxon>
        <taxon>Galliformes</taxon>
        <taxon>Phasianidae</taxon>
        <taxon>Perdicinae</taxon>
        <taxon>Bambusicola</taxon>
    </lineage>
</organism>
<dbReference type="PROSITE" id="PS51845">
    <property type="entry name" value="PDEASE_I_2"/>
    <property type="match status" value="1"/>
</dbReference>
<feature type="domain" description="PDEase" evidence="3">
    <location>
        <begin position="1"/>
        <end position="96"/>
    </location>
</feature>
<accession>A0A2P4S945</accession>
<dbReference type="GO" id="GO:0004114">
    <property type="term" value="F:3',5'-cyclic-nucleotide phosphodiesterase activity"/>
    <property type="evidence" value="ECO:0007669"/>
    <property type="project" value="InterPro"/>
</dbReference>
<keyword evidence="1" id="KW-0479">Metal-binding</keyword>
<dbReference type="PANTHER" id="PTHR11347">
    <property type="entry name" value="CYCLIC NUCLEOTIDE PHOSPHODIESTERASE"/>
    <property type="match status" value="1"/>
</dbReference>
<dbReference type="Gene3D" id="1.10.1300.10">
    <property type="entry name" value="3'5'-cyclic nucleotide phosphodiesterase, catalytic domain"/>
    <property type="match status" value="1"/>
</dbReference>
<evidence type="ECO:0000313" key="4">
    <source>
        <dbReference type="EMBL" id="POI20620.1"/>
    </source>
</evidence>
<keyword evidence="2" id="KW-0378">Hydrolase</keyword>
<evidence type="ECO:0000256" key="2">
    <source>
        <dbReference type="ARBA" id="ARBA00022801"/>
    </source>
</evidence>
<comment type="caution">
    <text evidence="4">The sequence shown here is derived from an EMBL/GenBank/DDBJ whole genome shotgun (WGS) entry which is preliminary data.</text>
</comment>
<dbReference type="Proteomes" id="UP000237246">
    <property type="component" value="Unassembled WGS sequence"/>
</dbReference>
<dbReference type="InterPro" id="IPR002073">
    <property type="entry name" value="PDEase_catalytic_dom"/>
</dbReference>
<reference evidence="4 5" key="1">
    <citation type="submission" date="2018-01" db="EMBL/GenBank/DDBJ databases">
        <title>Comparison of the Chinese Bamboo Partridge and Red Junglefowl genome sequences highlights the importance of demography in genome evolution.</title>
        <authorList>
            <person name="Tiley G.P."/>
            <person name="Kimball R.T."/>
            <person name="Braun E.L."/>
            <person name="Burleigh J.G."/>
        </authorList>
    </citation>
    <scope>NUCLEOTIDE SEQUENCE [LARGE SCALE GENOMIC DNA]</scope>
    <source>
        <strain evidence="4">RTK389</strain>
        <tissue evidence="4">Blood</tissue>
    </source>
</reference>
<dbReference type="OrthoDB" id="189220at2759"/>
<evidence type="ECO:0000256" key="1">
    <source>
        <dbReference type="ARBA" id="ARBA00022723"/>
    </source>
</evidence>